<keyword evidence="1 5" id="KW-1003">Cell membrane</keyword>
<dbReference type="HAMAP" id="MF_01600">
    <property type="entry name" value="UPF0182"/>
    <property type="match status" value="1"/>
</dbReference>
<dbReference type="EMBL" id="FOVK01000007">
    <property type="protein sequence ID" value="SFN91634.1"/>
    <property type="molecule type" value="Genomic_DNA"/>
</dbReference>
<keyword evidence="4 5" id="KW-0472">Membrane</keyword>
<dbReference type="RefSeq" id="WP_074912374.1">
    <property type="nucleotide sequence ID" value="NZ_FOVK01000007.1"/>
</dbReference>
<dbReference type="PANTHER" id="PTHR39344">
    <property type="entry name" value="UPF0182 PROTEIN SLL1060"/>
    <property type="match status" value="1"/>
</dbReference>
<evidence type="ECO:0000256" key="1">
    <source>
        <dbReference type="ARBA" id="ARBA00022475"/>
    </source>
</evidence>
<keyword evidence="2 5" id="KW-0812">Transmembrane</keyword>
<proteinExistence type="inferred from homology"/>
<name>A0A1I5CXE4_9CLOT</name>
<evidence type="ECO:0000256" key="3">
    <source>
        <dbReference type="ARBA" id="ARBA00022989"/>
    </source>
</evidence>
<feature type="transmembrane region" description="Helical" evidence="5">
    <location>
        <begin position="111"/>
        <end position="128"/>
    </location>
</feature>
<keyword evidence="3 5" id="KW-1133">Transmembrane helix</keyword>
<feature type="transmembrane region" description="Helical" evidence="5">
    <location>
        <begin position="222"/>
        <end position="247"/>
    </location>
</feature>
<dbReference type="eggNOG" id="COG1615">
    <property type="taxonomic scope" value="Bacteria"/>
</dbReference>
<evidence type="ECO:0000313" key="6">
    <source>
        <dbReference type="EMBL" id="SFN91634.1"/>
    </source>
</evidence>
<dbReference type="Pfam" id="PF03699">
    <property type="entry name" value="UPF0182"/>
    <property type="match status" value="1"/>
</dbReference>
<evidence type="ECO:0000256" key="5">
    <source>
        <dbReference type="HAMAP-Rule" id="MF_01600"/>
    </source>
</evidence>
<comment type="subcellular location">
    <subcellularLocation>
        <location evidence="5">Cell membrane</location>
        <topology evidence="5">Multi-pass membrane protein</topology>
    </subcellularLocation>
</comment>
<dbReference type="PANTHER" id="PTHR39344:SF1">
    <property type="entry name" value="UPF0182 PROTEIN SLL1060"/>
    <property type="match status" value="1"/>
</dbReference>
<evidence type="ECO:0000256" key="2">
    <source>
        <dbReference type="ARBA" id="ARBA00022692"/>
    </source>
</evidence>
<reference evidence="6 7" key="1">
    <citation type="submission" date="2016-10" db="EMBL/GenBank/DDBJ databases">
        <authorList>
            <person name="de Groot N.N."/>
        </authorList>
    </citation>
    <scope>NUCLEOTIDE SEQUENCE [LARGE SCALE GENOMIC DNA]</scope>
    <source>
        <strain evidence="6 7">ML2</strain>
    </source>
</reference>
<gene>
    <name evidence="6" type="ORF">SAMN04488695_107109</name>
</gene>
<feature type="transmembrane region" description="Helical" evidence="5">
    <location>
        <begin position="64"/>
        <end position="85"/>
    </location>
</feature>
<evidence type="ECO:0000313" key="7">
    <source>
        <dbReference type="Proteomes" id="UP000181899"/>
    </source>
</evidence>
<dbReference type="AlphaFoldDB" id="A0A1I5CXE4"/>
<feature type="transmembrane region" description="Helical" evidence="5">
    <location>
        <begin position="267"/>
        <end position="286"/>
    </location>
</feature>
<protein>
    <recommendedName>
        <fullName evidence="5">UPF0182 protein SAMN04488695_107109</fullName>
    </recommendedName>
</protein>
<accession>A0A1I5CXE4</accession>
<feature type="transmembrane region" description="Helical" evidence="5">
    <location>
        <begin position="21"/>
        <end position="44"/>
    </location>
</feature>
<dbReference type="GO" id="GO:0005886">
    <property type="term" value="C:plasma membrane"/>
    <property type="evidence" value="ECO:0007669"/>
    <property type="project" value="UniProtKB-SubCell"/>
</dbReference>
<dbReference type="STRING" id="398199.SAMN05421804_10615"/>
<organism evidence="6 7">
    <name type="scientific">Proteiniclasticum ruminis</name>
    <dbReference type="NCBI Taxonomy" id="398199"/>
    <lineage>
        <taxon>Bacteria</taxon>
        <taxon>Bacillati</taxon>
        <taxon>Bacillota</taxon>
        <taxon>Clostridia</taxon>
        <taxon>Eubacteriales</taxon>
        <taxon>Clostridiaceae</taxon>
        <taxon>Proteiniclasticum</taxon>
    </lineage>
</organism>
<comment type="similarity">
    <text evidence="5">Belongs to the UPF0182 family.</text>
</comment>
<feature type="transmembrane region" description="Helical" evidence="5">
    <location>
        <begin position="293"/>
        <end position="315"/>
    </location>
</feature>
<feature type="transmembrane region" description="Helical" evidence="5">
    <location>
        <begin position="164"/>
        <end position="190"/>
    </location>
</feature>
<evidence type="ECO:0000256" key="4">
    <source>
        <dbReference type="ARBA" id="ARBA00023136"/>
    </source>
</evidence>
<dbReference type="Proteomes" id="UP000181899">
    <property type="component" value="Unassembled WGS sequence"/>
</dbReference>
<sequence>MKIDIKPNFNFRFKNVFKGKKNLYLVLGFLLLFFILLFNSTHLIATLQWFGEVGYTRTYLTRAFSVAGLTIPIFLVFYLVSIFYYKSIAKKYDQVSYPPKTTEQIKIRNRFVYIAVAVFFGIVSYGLAKDNWYLILQFINGVDFNAVDPVFGKDISFYVFRMPLYQFLVSMALSVVVLLILLTVIIYLIIAAKSSFNRMNFRNLRGILHVLKNGFIQFAGKALAMLISLYMLLLAVSYYLDSFLVMFNESGVVYGPGYTDINVNVPILRIMAVISAVSALVVAYAVQKRKISLIGYSILLIFGLSILRVVAYVGVEGLIVNPNQLERERPYILNNINMTRQAFGIQDVEIRQFEANQNITPQEVTENRNVVDSIKVNSYRHTLDFIKQAQVIRSYYDFNDVDVDRYMINGEKKQVFLAPREIDRSVISPATWQNIHLFYTHGYGVVLSDSSTVTSQGQPDFLMKDIPTTNLTDISVENPRIYFGEMVSDYIITGARTDEFDHPRGGENETYRYTGSAGIELSFLNRILYAIEEKEPKILISSLIDGNSKIVRKRNIVDRVRTIAPFLHYDEDPYIVLADDQVYWMMDGYTTTDRYPNARTYGGINYIRNSVKVTINAYTGEVNFYLSDENDPIAITYNKIFGDLFKNLDEMPEVLRDHIKYPEDLFAIQTTVLEEYHVTDPGIFYNGEDIWQKSAVTSSNSQEKVQQDPYSLFTSFGDEDDLELVFTEYYTVKGKENMVAIVNVRMEKDHYGQLVEYKFPPQKTVSSPYLFRNKLNQDPEISKELSLLDSGGSKVEFGDMVITPIEDSLLYVVPIYLVAEGENSIPEVKRFIVSNDDQIVISDTFNNAIGKLFSMNLEEPSEGPEGPVDETLARRANDLFTEAITAQRAGNWAEYGRLMEELQKVLEEMLN</sequence>
<dbReference type="OrthoDB" id="9763654at2"/>
<dbReference type="GO" id="GO:0005576">
    <property type="term" value="C:extracellular region"/>
    <property type="evidence" value="ECO:0007669"/>
    <property type="project" value="TreeGrafter"/>
</dbReference>
<keyword evidence="7" id="KW-1185">Reference proteome</keyword>
<dbReference type="InterPro" id="IPR005372">
    <property type="entry name" value="UPF0182"/>
</dbReference>